<sequence>MEITPQRLQKLANMQMPFGKYKGRILVDLPEPYVLWFANKGFPEGELGVLLKILYEVKLNGLEDVLRPLRR</sequence>
<evidence type="ECO:0008006" key="3">
    <source>
        <dbReference type="Google" id="ProtNLM"/>
    </source>
</evidence>
<dbReference type="EMBL" id="AP014545">
    <property type="protein sequence ID" value="BBB26651.1"/>
    <property type="molecule type" value="Genomic_DNA"/>
</dbReference>
<reference evidence="1 2" key="1">
    <citation type="journal article" date="2008" name="Int. J. Syst. Evol. Microbiol.">
        <title>Amphritea japonica sp. nov. and Amphritea balenae sp. nov., isolated from the sediment adjacent to sperm whale carcasses off Kagoshima, Japan.</title>
        <authorList>
            <person name="Miyazaki M."/>
            <person name="Nogi Y."/>
            <person name="Fujiwara Y."/>
            <person name="Kawato M."/>
            <person name="Nagahama T."/>
            <person name="Kubokawa K."/>
            <person name="Horikoshi K."/>
        </authorList>
    </citation>
    <scope>NUCLEOTIDE SEQUENCE [LARGE SCALE GENOMIC DNA]</scope>
    <source>
        <strain evidence="1 2">ATCC BAA-1530</strain>
    </source>
</reference>
<evidence type="ECO:0000313" key="1">
    <source>
        <dbReference type="EMBL" id="BBB26651.1"/>
    </source>
</evidence>
<dbReference type="Proteomes" id="UP000595663">
    <property type="component" value="Chromosome"/>
</dbReference>
<accession>A0A7R6PEE4</accession>
<keyword evidence="2" id="KW-1185">Reference proteome</keyword>
<dbReference type="OrthoDB" id="9807855at2"/>
<organism evidence="1 2">
    <name type="scientific">Amphritea japonica ATCC BAA-1530</name>
    <dbReference type="NCBI Taxonomy" id="1278309"/>
    <lineage>
        <taxon>Bacteria</taxon>
        <taxon>Pseudomonadati</taxon>
        <taxon>Pseudomonadota</taxon>
        <taxon>Gammaproteobacteria</taxon>
        <taxon>Oceanospirillales</taxon>
        <taxon>Oceanospirillaceae</taxon>
        <taxon>Amphritea</taxon>
    </lineage>
</organism>
<dbReference type="AlphaFoldDB" id="A0A7R6PEE4"/>
<dbReference type="RefSeq" id="WP_019620564.1">
    <property type="nucleotide sequence ID" value="NZ_AP014545.1"/>
</dbReference>
<gene>
    <name evidence="1" type="ORF">AMJAP_2060</name>
</gene>
<dbReference type="Pfam" id="PF12843">
    <property type="entry name" value="QSregVF_b"/>
    <property type="match status" value="1"/>
</dbReference>
<name>A0A7R6PEE4_9GAMM</name>
<proteinExistence type="predicted"/>
<dbReference type="KEGG" id="ajp:AMJAP_2060"/>
<evidence type="ECO:0000313" key="2">
    <source>
        <dbReference type="Proteomes" id="UP000595663"/>
    </source>
</evidence>
<dbReference type="InterPro" id="IPR024530">
    <property type="entry name" value="QSregVF_b"/>
</dbReference>
<protein>
    <recommendedName>
        <fullName evidence="3">Cytoplasmic protein</fullName>
    </recommendedName>
</protein>